<organism evidence="2 3">
    <name type="scientific">Acer negundo</name>
    <name type="common">Box elder</name>
    <dbReference type="NCBI Taxonomy" id="4023"/>
    <lineage>
        <taxon>Eukaryota</taxon>
        <taxon>Viridiplantae</taxon>
        <taxon>Streptophyta</taxon>
        <taxon>Embryophyta</taxon>
        <taxon>Tracheophyta</taxon>
        <taxon>Spermatophyta</taxon>
        <taxon>Magnoliopsida</taxon>
        <taxon>eudicotyledons</taxon>
        <taxon>Gunneridae</taxon>
        <taxon>Pentapetalae</taxon>
        <taxon>rosids</taxon>
        <taxon>malvids</taxon>
        <taxon>Sapindales</taxon>
        <taxon>Sapindaceae</taxon>
        <taxon>Hippocastanoideae</taxon>
        <taxon>Acereae</taxon>
        <taxon>Acer</taxon>
    </lineage>
</organism>
<keyword evidence="3" id="KW-1185">Reference proteome</keyword>
<dbReference type="PANTHER" id="PTHR34575">
    <property type="entry name" value="PROTEIN PAM68, CHLOROPLASTIC"/>
    <property type="match status" value="1"/>
</dbReference>
<keyword evidence="1" id="KW-0812">Transmembrane</keyword>
<evidence type="ECO:0000313" key="2">
    <source>
        <dbReference type="EMBL" id="KAI9159735.1"/>
    </source>
</evidence>
<keyword evidence="1" id="KW-1133">Transmembrane helix</keyword>
<evidence type="ECO:0000313" key="3">
    <source>
        <dbReference type="Proteomes" id="UP001064489"/>
    </source>
</evidence>
<dbReference type="EMBL" id="JAJSOW010000106">
    <property type="protein sequence ID" value="KAI9159735.1"/>
    <property type="molecule type" value="Genomic_DNA"/>
</dbReference>
<keyword evidence="1" id="KW-0472">Membrane</keyword>
<evidence type="ECO:0000256" key="1">
    <source>
        <dbReference type="SAM" id="Phobius"/>
    </source>
</evidence>
<accession>A0AAD5IBK6</accession>
<proteinExistence type="predicted"/>
<sequence>MATGFGSLFLLGLAKEQQLWNVPKWVLGLTTFLTFGSYAIGIAYGLLSASWDKKRKGSLPGLEEAKQNWVVVWEEEEEDHNPCAWWVKGQSRDYHLVSFAGLMSGLTLGLMSLSLVDLEVLVKAGSPQRPQEFRSLSYKFLDYVHVFSKEIFLLVTNLEYTN</sequence>
<reference evidence="2" key="2">
    <citation type="submission" date="2023-02" db="EMBL/GenBank/DDBJ databases">
        <authorList>
            <person name="Swenson N.G."/>
            <person name="Wegrzyn J.L."/>
            <person name="Mcevoy S.L."/>
        </authorList>
    </citation>
    <scope>NUCLEOTIDE SEQUENCE</scope>
    <source>
        <strain evidence="2">91603</strain>
        <tissue evidence="2">Leaf</tissue>
    </source>
</reference>
<feature type="transmembrane region" description="Helical" evidence="1">
    <location>
        <begin position="24"/>
        <end position="47"/>
    </location>
</feature>
<comment type="caution">
    <text evidence="2">The sequence shown here is derived from an EMBL/GenBank/DDBJ whole genome shotgun (WGS) entry which is preliminary data.</text>
</comment>
<dbReference type="PANTHER" id="PTHR34575:SF6">
    <property type="entry name" value="EXPRESSED PROTEIN"/>
    <property type="match status" value="1"/>
</dbReference>
<protein>
    <submittedName>
        <fullName evidence="2">Uncharacterized protein</fullName>
    </submittedName>
</protein>
<reference evidence="2" key="1">
    <citation type="journal article" date="2022" name="Plant J.">
        <title>Strategies of tolerance reflected in two North American maple genomes.</title>
        <authorList>
            <person name="McEvoy S.L."/>
            <person name="Sezen U.U."/>
            <person name="Trouern-Trend A."/>
            <person name="McMahon S.M."/>
            <person name="Schaberg P.G."/>
            <person name="Yang J."/>
            <person name="Wegrzyn J.L."/>
            <person name="Swenson N.G."/>
        </authorList>
    </citation>
    <scope>NUCLEOTIDE SEQUENCE</scope>
    <source>
        <strain evidence="2">91603</strain>
    </source>
</reference>
<name>A0AAD5IBK6_ACENE</name>
<dbReference type="InterPro" id="IPR021855">
    <property type="entry name" value="PAM68-like"/>
</dbReference>
<dbReference type="Pfam" id="PF11947">
    <property type="entry name" value="DUF3464"/>
    <property type="match status" value="1"/>
</dbReference>
<dbReference type="AlphaFoldDB" id="A0AAD5IBK6"/>
<feature type="transmembrane region" description="Helical" evidence="1">
    <location>
        <begin position="96"/>
        <end position="116"/>
    </location>
</feature>
<gene>
    <name evidence="2" type="ORF">LWI28_001401</name>
</gene>
<dbReference type="Proteomes" id="UP001064489">
    <property type="component" value="Chromosome 2"/>
</dbReference>